<dbReference type="InterPro" id="IPR013785">
    <property type="entry name" value="Aldolase_TIM"/>
</dbReference>
<dbReference type="GO" id="GO:0019563">
    <property type="term" value="P:glycerol catabolic process"/>
    <property type="evidence" value="ECO:0007669"/>
    <property type="project" value="TreeGrafter"/>
</dbReference>
<gene>
    <name evidence="6" type="ORF">LGLO00237_LOCUS8972</name>
</gene>
<dbReference type="GO" id="GO:0006094">
    <property type="term" value="P:gluconeogenesis"/>
    <property type="evidence" value="ECO:0007669"/>
    <property type="project" value="UniProtKB-UniPathway"/>
</dbReference>
<keyword evidence="5" id="KW-0732">Signal</keyword>
<feature type="chain" id="PRO_5031212218" description="Triosephosphate isomerase" evidence="5">
    <location>
        <begin position="20"/>
        <end position="324"/>
    </location>
</feature>
<protein>
    <recommendedName>
        <fullName evidence="4">Triosephosphate isomerase</fullName>
        <ecNumber evidence="4">5.3.1.1</ecNumber>
    </recommendedName>
</protein>
<dbReference type="InterPro" id="IPR022896">
    <property type="entry name" value="TrioseP_Isoase_bac/euk"/>
</dbReference>
<evidence type="ECO:0000256" key="4">
    <source>
        <dbReference type="RuleBase" id="RU363013"/>
    </source>
</evidence>
<accession>A0A7S3YP03</accession>
<keyword evidence="4" id="KW-0312">Gluconeogenesis</keyword>
<dbReference type="GO" id="GO:0006096">
    <property type="term" value="P:glycolytic process"/>
    <property type="evidence" value="ECO:0007669"/>
    <property type="project" value="UniProtKB-UniPathway"/>
</dbReference>
<dbReference type="NCBIfam" id="TIGR00419">
    <property type="entry name" value="tim"/>
    <property type="match status" value="1"/>
</dbReference>
<evidence type="ECO:0000256" key="5">
    <source>
        <dbReference type="SAM" id="SignalP"/>
    </source>
</evidence>
<dbReference type="PANTHER" id="PTHR21139:SF2">
    <property type="entry name" value="TRIOSEPHOSPHATE ISOMERASE"/>
    <property type="match status" value="1"/>
</dbReference>
<proteinExistence type="inferred from homology"/>
<keyword evidence="4" id="KW-0324">Glycolysis</keyword>
<sequence length="324" mass="34882">MSCHTRALLISMGMNMAMACAMLFLASSMQSGAAHISASLNGAAVRRSLVSTPNFAARSAMRNNIVANAGVRKFFVGGNWKCNGNRESIKTLIEGLNQGAPVGSDVEVVCAPPAPYLDYTRQNLRKDFAVAGQDSWVSGQGAYTGEIAPEMLKDIGCEWVILGHSERRHLPEIKETDKTVAVKTKNALDNGLGVILCIGELLEEREAGKTIEVCERQMEAVAETIKDWSKVVVAYEPVWAIGTGKVATPEQAQEVHDAVRGWMAKNISPEVAASTRILYGGSVNPQNCDELATKPDIDGFLVGGASLKPDFLRIVDSYKQAVVQ</sequence>
<evidence type="ECO:0000256" key="3">
    <source>
        <dbReference type="ARBA" id="ARBA00023235"/>
    </source>
</evidence>
<dbReference type="InterPro" id="IPR020861">
    <property type="entry name" value="Triosephosphate_isomerase_AS"/>
</dbReference>
<evidence type="ECO:0000256" key="1">
    <source>
        <dbReference type="ARBA" id="ARBA00007422"/>
    </source>
</evidence>
<comment type="pathway">
    <text evidence="4">Carbohydrate biosynthesis; gluconeogenesis.</text>
</comment>
<dbReference type="HAMAP" id="MF_00147_B">
    <property type="entry name" value="TIM_B"/>
    <property type="match status" value="1"/>
</dbReference>
<dbReference type="EMBL" id="HBIV01012051">
    <property type="protein sequence ID" value="CAE0657404.1"/>
    <property type="molecule type" value="Transcribed_RNA"/>
</dbReference>
<dbReference type="PROSITE" id="PS00171">
    <property type="entry name" value="TIM_1"/>
    <property type="match status" value="1"/>
</dbReference>
<dbReference type="InterPro" id="IPR035990">
    <property type="entry name" value="TIM_sf"/>
</dbReference>
<dbReference type="PROSITE" id="PS51257">
    <property type="entry name" value="PROKAR_LIPOPROTEIN"/>
    <property type="match status" value="1"/>
</dbReference>
<dbReference type="CDD" id="cd00311">
    <property type="entry name" value="TIM"/>
    <property type="match status" value="1"/>
</dbReference>
<reference evidence="6" key="1">
    <citation type="submission" date="2021-01" db="EMBL/GenBank/DDBJ databases">
        <authorList>
            <person name="Corre E."/>
            <person name="Pelletier E."/>
            <person name="Niang G."/>
            <person name="Scheremetjew M."/>
            <person name="Finn R."/>
            <person name="Kale V."/>
            <person name="Holt S."/>
            <person name="Cochrane G."/>
            <person name="Meng A."/>
            <person name="Brown T."/>
            <person name="Cohen L."/>
        </authorList>
    </citation>
    <scope>NUCLEOTIDE SEQUENCE</scope>
    <source>
        <strain evidence="6">CCCM811</strain>
    </source>
</reference>
<keyword evidence="3 4" id="KW-0413">Isomerase</keyword>
<comment type="pathway">
    <text evidence="4">Carbohydrate degradation; glycolysis; D-glyceraldehyde 3-phosphate from glycerone phosphate: step 1/1.</text>
</comment>
<organism evidence="6">
    <name type="scientific">Lotharella globosa</name>
    <dbReference type="NCBI Taxonomy" id="91324"/>
    <lineage>
        <taxon>Eukaryota</taxon>
        <taxon>Sar</taxon>
        <taxon>Rhizaria</taxon>
        <taxon>Cercozoa</taxon>
        <taxon>Chlorarachniophyceae</taxon>
        <taxon>Lotharella</taxon>
    </lineage>
</organism>
<dbReference type="InterPro" id="IPR000652">
    <property type="entry name" value="Triosephosphate_isomerase"/>
</dbReference>
<dbReference type="PROSITE" id="PS51440">
    <property type="entry name" value="TIM_2"/>
    <property type="match status" value="1"/>
</dbReference>
<dbReference type="GO" id="GO:0005829">
    <property type="term" value="C:cytosol"/>
    <property type="evidence" value="ECO:0007669"/>
    <property type="project" value="TreeGrafter"/>
</dbReference>
<dbReference type="UniPathway" id="UPA00138"/>
<name>A0A7S3YP03_9EUKA</name>
<dbReference type="GO" id="GO:0046166">
    <property type="term" value="P:glyceraldehyde-3-phosphate biosynthetic process"/>
    <property type="evidence" value="ECO:0007669"/>
    <property type="project" value="TreeGrafter"/>
</dbReference>
<dbReference type="EC" id="5.3.1.1" evidence="4"/>
<comment type="similarity">
    <text evidence="1 4">Belongs to the triosephosphate isomerase family.</text>
</comment>
<dbReference type="Gene3D" id="3.20.20.70">
    <property type="entry name" value="Aldolase class I"/>
    <property type="match status" value="1"/>
</dbReference>
<dbReference type="PANTHER" id="PTHR21139">
    <property type="entry name" value="TRIOSEPHOSPHATE ISOMERASE"/>
    <property type="match status" value="1"/>
</dbReference>
<dbReference type="SUPFAM" id="SSF51351">
    <property type="entry name" value="Triosephosphate isomerase (TIM)"/>
    <property type="match status" value="1"/>
</dbReference>
<dbReference type="GO" id="GO:0004807">
    <property type="term" value="F:triose-phosphate isomerase activity"/>
    <property type="evidence" value="ECO:0007669"/>
    <property type="project" value="UniProtKB-EC"/>
</dbReference>
<dbReference type="FunFam" id="3.20.20.70:FF:000025">
    <property type="entry name" value="Triosephosphate isomerase"/>
    <property type="match status" value="1"/>
</dbReference>
<evidence type="ECO:0000313" key="6">
    <source>
        <dbReference type="EMBL" id="CAE0657404.1"/>
    </source>
</evidence>
<comment type="subunit">
    <text evidence="2">Homodimer.</text>
</comment>
<dbReference type="Pfam" id="PF00121">
    <property type="entry name" value="TIM"/>
    <property type="match status" value="1"/>
</dbReference>
<dbReference type="AlphaFoldDB" id="A0A7S3YP03"/>
<dbReference type="UniPathway" id="UPA00109">
    <property type="reaction ID" value="UER00189"/>
</dbReference>
<comment type="catalytic activity">
    <reaction evidence="4">
        <text>D-glyceraldehyde 3-phosphate = dihydroxyacetone phosphate</text>
        <dbReference type="Rhea" id="RHEA:18585"/>
        <dbReference type="ChEBI" id="CHEBI:57642"/>
        <dbReference type="ChEBI" id="CHEBI:59776"/>
        <dbReference type="EC" id="5.3.1.1"/>
    </reaction>
</comment>
<evidence type="ECO:0000256" key="2">
    <source>
        <dbReference type="ARBA" id="ARBA00011738"/>
    </source>
</evidence>
<feature type="signal peptide" evidence="5">
    <location>
        <begin position="1"/>
        <end position="19"/>
    </location>
</feature>